<dbReference type="SMART" id="SM00091">
    <property type="entry name" value="PAS"/>
    <property type="match status" value="1"/>
</dbReference>
<dbReference type="InterPro" id="IPR003594">
    <property type="entry name" value="HATPase_dom"/>
</dbReference>
<dbReference type="PROSITE" id="PS50110">
    <property type="entry name" value="RESPONSE_REGULATORY"/>
    <property type="match status" value="1"/>
</dbReference>
<gene>
    <name evidence="14" type="ORF">C493_15198</name>
</gene>
<dbReference type="Gene3D" id="1.10.287.130">
    <property type="match status" value="1"/>
</dbReference>
<dbReference type="PRINTS" id="PR00344">
    <property type="entry name" value="BCTRLSENSOR"/>
</dbReference>
<evidence type="ECO:0000259" key="11">
    <source>
        <dbReference type="PROSITE" id="PS50110"/>
    </source>
</evidence>
<dbReference type="SMART" id="SM00387">
    <property type="entry name" value="HATPase_c"/>
    <property type="match status" value="1"/>
</dbReference>
<dbReference type="InterPro" id="IPR013767">
    <property type="entry name" value="PAS_fold"/>
</dbReference>
<dbReference type="PATRIC" id="fig|1227499.3.peg.3116"/>
<evidence type="ECO:0000256" key="4">
    <source>
        <dbReference type="ARBA" id="ARBA00022679"/>
    </source>
</evidence>
<evidence type="ECO:0000256" key="1">
    <source>
        <dbReference type="ARBA" id="ARBA00000085"/>
    </source>
</evidence>
<keyword evidence="8" id="KW-0175">Coiled coil</keyword>
<dbReference type="eggNOG" id="arCOG02333">
    <property type="taxonomic scope" value="Archaea"/>
</dbReference>
<evidence type="ECO:0000313" key="15">
    <source>
        <dbReference type="Proteomes" id="UP000011602"/>
    </source>
</evidence>
<dbReference type="SMART" id="SM00388">
    <property type="entry name" value="HisKA"/>
    <property type="match status" value="1"/>
</dbReference>
<evidence type="ECO:0000259" key="13">
    <source>
        <dbReference type="PROSITE" id="PS50113"/>
    </source>
</evidence>
<dbReference type="InterPro" id="IPR001789">
    <property type="entry name" value="Sig_transdc_resp-reg_receiver"/>
</dbReference>
<dbReference type="Proteomes" id="UP000011602">
    <property type="component" value="Unassembled WGS sequence"/>
</dbReference>
<dbReference type="InterPro" id="IPR036097">
    <property type="entry name" value="HisK_dim/P_sf"/>
</dbReference>
<protein>
    <recommendedName>
        <fullName evidence="2">histidine kinase</fullName>
        <ecNumber evidence="2">2.7.13.3</ecNumber>
    </recommendedName>
</protein>
<evidence type="ECO:0000256" key="6">
    <source>
        <dbReference type="ARBA" id="ARBA00023012"/>
    </source>
</evidence>
<keyword evidence="4" id="KW-0808">Transferase</keyword>
<reference evidence="14 15" key="1">
    <citation type="journal article" date="2014" name="PLoS Genet.">
        <title>Phylogenetically driven sequencing of extremely halophilic archaea reveals strategies for static and dynamic osmo-response.</title>
        <authorList>
            <person name="Becker E.A."/>
            <person name="Seitzer P.M."/>
            <person name="Tritt A."/>
            <person name="Larsen D."/>
            <person name="Krusor M."/>
            <person name="Yao A.I."/>
            <person name="Wu D."/>
            <person name="Madern D."/>
            <person name="Eisen J.A."/>
            <person name="Darling A.E."/>
            <person name="Facciotti M.T."/>
        </authorList>
    </citation>
    <scope>NUCLEOTIDE SEQUENCE [LARGE SCALE GENOMIC DNA]</scope>
    <source>
        <strain evidence="14 15">JCM 12255</strain>
    </source>
</reference>
<dbReference type="PROSITE" id="PS50109">
    <property type="entry name" value="HIS_KIN"/>
    <property type="match status" value="1"/>
</dbReference>
<dbReference type="GO" id="GO:0000155">
    <property type="term" value="F:phosphorelay sensor kinase activity"/>
    <property type="evidence" value="ECO:0007669"/>
    <property type="project" value="InterPro"/>
</dbReference>
<dbReference type="Gene3D" id="3.30.450.40">
    <property type="match status" value="1"/>
</dbReference>
<dbReference type="CDD" id="cd00130">
    <property type="entry name" value="PAS"/>
    <property type="match status" value="1"/>
</dbReference>
<evidence type="ECO:0000256" key="7">
    <source>
        <dbReference type="PROSITE-ProRule" id="PRU00169"/>
    </source>
</evidence>
<dbReference type="InterPro" id="IPR000700">
    <property type="entry name" value="PAS-assoc_C"/>
</dbReference>
<dbReference type="eggNOG" id="arCOG02329">
    <property type="taxonomic scope" value="Archaea"/>
</dbReference>
<keyword evidence="15" id="KW-1185">Reference proteome</keyword>
<feature type="domain" description="PAS" evidence="12">
    <location>
        <begin position="205"/>
        <end position="275"/>
    </location>
</feature>
<dbReference type="InterPro" id="IPR050736">
    <property type="entry name" value="Sensor_HK_Regulatory"/>
</dbReference>
<dbReference type="SUPFAM" id="SSF55785">
    <property type="entry name" value="PYP-like sensor domain (PAS domain)"/>
    <property type="match status" value="1"/>
</dbReference>
<comment type="caution">
    <text evidence="7">Lacks conserved residue(s) required for the propagation of feature annotation.</text>
</comment>
<dbReference type="SMART" id="SM00448">
    <property type="entry name" value="REC"/>
    <property type="match status" value="1"/>
</dbReference>
<evidence type="ECO:0000259" key="10">
    <source>
        <dbReference type="PROSITE" id="PS50109"/>
    </source>
</evidence>
<dbReference type="EMBL" id="AOHZ01000071">
    <property type="protein sequence ID" value="ELY52955.1"/>
    <property type="molecule type" value="Genomic_DNA"/>
</dbReference>
<evidence type="ECO:0000256" key="3">
    <source>
        <dbReference type="ARBA" id="ARBA00022553"/>
    </source>
</evidence>
<dbReference type="PANTHER" id="PTHR43711">
    <property type="entry name" value="TWO-COMPONENT HISTIDINE KINASE"/>
    <property type="match status" value="1"/>
</dbReference>
<dbReference type="InterPro" id="IPR004358">
    <property type="entry name" value="Sig_transdc_His_kin-like_C"/>
</dbReference>
<dbReference type="GO" id="GO:0006355">
    <property type="term" value="P:regulation of DNA-templated transcription"/>
    <property type="evidence" value="ECO:0007669"/>
    <property type="project" value="InterPro"/>
</dbReference>
<dbReference type="InterPro" id="IPR000014">
    <property type="entry name" value="PAS"/>
</dbReference>
<comment type="caution">
    <text evidence="14">The sequence shown here is derived from an EMBL/GenBank/DDBJ whole genome shotgun (WGS) entry which is preliminary data.</text>
</comment>
<dbReference type="NCBIfam" id="TIGR00229">
    <property type="entry name" value="sensory_box"/>
    <property type="match status" value="1"/>
</dbReference>
<feature type="compositionally biased region" description="Low complexity" evidence="9">
    <location>
        <begin position="378"/>
        <end position="393"/>
    </location>
</feature>
<dbReference type="SUPFAM" id="SSF55781">
    <property type="entry name" value="GAF domain-like"/>
    <property type="match status" value="1"/>
</dbReference>
<dbReference type="CDD" id="cd00082">
    <property type="entry name" value="HisKA"/>
    <property type="match status" value="1"/>
</dbReference>
<dbReference type="PROSITE" id="PS50113">
    <property type="entry name" value="PAC"/>
    <property type="match status" value="1"/>
</dbReference>
<dbReference type="AlphaFoldDB" id="L9WU21"/>
<dbReference type="Pfam" id="PF00512">
    <property type="entry name" value="HisKA"/>
    <property type="match status" value="1"/>
</dbReference>
<dbReference type="PROSITE" id="PS50112">
    <property type="entry name" value="PAS"/>
    <property type="match status" value="1"/>
</dbReference>
<dbReference type="Pfam" id="PF13185">
    <property type="entry name" value="GAF_2"/>
    <property type="match status" value="1"/>
</dbReference>
<dbReference type="InterPro" id="IPR035965">
    <property type="entry name" value="PAS-like_dom_sf"/>
</dbReference>
<dbReference type="eggNOG" id="arCOG02387">
    <property type="taxonomic scope" value="Archaea"/>
</dbReference>
<keyword evidence="5 14" id="KW-0418">Kinase</keyword>
<dbReference type="SUPFAM" id="SSF55874">
    <property type="entry name" value="ATPase domain of HSP90 chaperone/DNA topoisomerase II/histidine kinase"/>
    <property type="match status" value="1"/>
</dbReference>
<dbReference type="InterPro" id="IPR011006">
    <property type="entry name" value="CheY-like_superfamily"/>
</dbReference>
<evidence type="ECO:0000259" key="12">
    <source>
        <dbReference type="PROSITE" id="PS50112"/>
    </source>
</evidence>
<name>L9WU21_9EURY</name>
<feature type="domain" description="PAC" evidence="13">
    <location>
        <begin position="280"/>
        <end position="331"/>
    </location>
</feature>
<dbReference type="SMART" id="SM00065">
    <property type="entry name" value="GAF"/>
    <property type="match status" value="1"/>
</dbReference>
<dbReference type="PANTHER" id="PTHR43711:SF1">
    <property type="entry name" value="HISTIDINE KINASE 1"/>
    <property type="match status" value="1"/>
</dbReference>
<dbReference type="SUPFAM" id="SSF52172">
    <property type="entry name" value="CheY-like"/>
    <property type="match status" value="1"/>
</dbReference>
<evidence type="ECO:0000256" key="2">
    <source>
        <dbReference type="ARBA" id="ARBA00012438"/>
    </source>
</evidence>
<feature type="coiled-coil region" evidence="8">
    <location>
        <begin position="487"/>
        <end position="527"/>
    </location>
</feature>
<dbReference type="Pfam" id="PF02518">
    <property type="entry name" value="HATPase_c"/>
    <property type="match status" value="1"/>
</dbReference>
<feature type="domain" description="Response regulatory" evidence="11">
    <location>
        <begin position="76"/>
        <end position="195"/>
    </location>
</feature>
<dbReference type="SUPFAM" id="SSF47384">
    <property type="entry name" value="Homodimeric domain of signal transducing histidine kinase"/>
    <property type="match status" value="1"/>
</dbReference>
<feature type="region of interest" description="Disordered" evidence="9">
    <location>
        <begin position="378"/>
        <end position="402"/>
    </location>
</feature>
<evidence type="ECO:0000313" key="14">
    <source>
        <dbReference type="EMBL" id="ELY52955.1"/>
    </source>
</evidence>
<accession>L9WU21</accession>
<dbReference type="Gene3D" id="3.40.50.2300">
    <property type="match status" value="1"/>
</dbReference>
<dbReference type="CDD" id="cd00075">
    <property type="entry name" value="HATPase"/>
    <property type="match status" value="1"/>
</dbReference>
<dbReference type="InterPro" id="IPR036890">
    <property type="entry name" value="HATPase_C_sf"/>
</dbReference>
<proteinExistence type="predicted"/>
<evidence type="ECO:0000256" key="8">
    <source>
        <dbReference type="SAM" id="Coils"/>
    </source>
</evidence>
<dbReference type="InterPro" id="IPR029016">
    <property type="entry name" value="GAF-like_dom_sf"/>
</dbReference>
<keyword evidence="3" id="KW-0597">Phosphoprotein</keyword>
<organism evidence="14 15">
    <name type="scientific">Natronolimnohabitans innermongolicus JCM 12255</name>
    <dbReference type="NCBI Taxonomy" id="1227499"/>
    <lineage>
        <taxon>Archaea</taxon>
        <taxon>Methanobacteriati</taxon>
        <taxon>Methanobacteriota</taxon>
        <taxon>Stenosarchaea group</taxon>
        <taxon>Halobacteria</taxon>
        <taxon>Halobacteriales</taxon>
        <taxon>Natrialbaceae</taxon>
        <taxon>Natronolimnohabitans</taxon>
    </lineage>
</organism>
<keyword evidence="6" id="KW-0902">Two-component regulatory system</keyword>
<evidence type="ECO:0000256" key="5">
    <source>
        <dbReference type="ARBA" id="ARBA00022777"/>
    </source>
</evidence>
<dbReference type="Gene3D" id="3.30.565.10">
    <property type="entry name" value="Histidine kinase-like ATPase, C-terminal domain"/>
    <property type="match status" value="1"/>
</dbReference>
<evidence type="ECO:0000256" key="9">
    <source>
        <dbReference type="SAM" id="MobiDB-lite"/>
    </source>
</evidence>
<dbReference type="InterPro" id="IPR005467">
    <property type="entry name" value="His_kinase_dom"/>
</dbReference>
<dbReference type="Gene3D" id="3.30.450.20">
    <property type="entry name" value="PAS domain"/>
    <property type="match status" value="1"/>
</dbReference>
<feature type="domain" description="Histidine kinase" evidence="10">
    <location>
        <begin position="530"/>
        <end position="725"/>
    </location>
</feature>
<dbReference type="InterPro" id="IPR003661">
    <property type="entry name" value="HisK_dim/P_dom"/>
</dbReference>
<dbReference type="InterPro" id="IPR003018">
    <property type="entry name" value="GAF"/>
</dbReference>
<dbReference type="EC" id="2.7.13.3" evidence="2"/>
<sequence>MFRRKLASIGDRLRTAPRLRLRESRIRPTTGPTRAVACVLVSQPTTLAKQFIVTHSLFEFNEMVAAGGSGSRPPPSVLYLDPNATVRRRTADSLESAVDDLTVEAVGTPTDLRRALSDPHSAYACLITEYRLSETDALSLYTSLRSDDIADVPAVLYTADGDELLASNALTAGFSGYVPKGRDDSLERLRAQLRTVVETESRADRLERYRTLVETVGDSMYILDDDGRIEMANEAMARAVGVPQSELVGKSITEFVLPADTNRVLQTLREIHATDGRAWETVEVTATLGEGPLCSVEVNVAPLVDEGTVTGSVGVVRDISSHAEQERRIRRLHDGTRRLMGATEAETIARIVTDIAADALDLELTAVHLYRDDIVTRSATASEPPPSESGSSAESREPSTRGLVPAAMSTACIDLFDGVAPRIEPGGSIAWDAYETGETVVHDDVRAAPNVRNPETPIRSEAVIPLGEHGIFIVRSLEPDDLDQETVTLAQILAANAEASLDRAQREAELAERRQELERQNERLDSFASTVSHDLRNPLTLAMGRAEMLDHQLGDDGAASAHLEEIDWAHDRMDELIENVLTLARSGKQLTETETVDLAASVDRAHRTVDSTLTVETATSLPAVDADPERLRVLFENVLRNAREHAGDGVTVTVEPTPGGFAISDDGPGIPAHARDAALEWGYSTNADGTGFGLAIVAEIVEAHGWSLSLEESADGGLRLVVSVV</sequence>
<dbReference type="STRING" id="1227499.C493_15198"/>
<comment type="catalytic activity">
    <reaction evidence="1">
        <text>ATP + protein L-histidine = ADP + protein N-phospho-L-histidine.</text>
        <dbReference type="EC" id="2.7.13.3"/>
    </reaction>
</comment>
<dbReference type="Pfam" id="PF00989">
    <property type="entry name" value="PAS"/>
    <property type="match status" value="1"/>
</dbReference>